<dbReference type="PANTHER" id="PTHR30069:SF29">
    <property type="entry name" value="HEMOGLOBIN AND HEMOGLOBIN-HAPTOGLOBIN-BINDING PROTEIN 1-RELATED"/>
    <property type="match status" value="1"/>
</dbReference>
<evidence type="ECO:0000256" key="4">
    <source>
        <dbReference type="ARBA" id="ARBA00022452"/>
    </source>
</evidence>
<evidence type="ECO:0000256" key="12">
    <source>
        <dbReference type="RuleBase" id="RU003357"/>
    </source>
</evidence>
<dbReference type="EMBL" id="JAEFCT010000008">
    <property type="protein sequence ID" value="MBK1444919.1"/>
    <property type="molecule type" value="Genomic_DNA"/>
</dbReference>
<evidence type="ECO:0000256" key="10">
    <source>
        <dbReference type="ARBA" id="ARBA00023237"/>
    </source>
</evidence>
<evidence type="ECO:0000256" key="3">
    <source>
        <dbReference type="ARBA" id="ARBA00022448"/>
    </source>
</evidence>
<dbReference type="InterPro" id="IPR039426">
    <property type="entry name" value="TonB-dep_rcpt-like"/>
</dbReference>
<dbReference type="PROSITE" id="PS52016">
    <property type="entry name" value="TONB_DEPENDENT_REC_3"/>
    <property type="match status" value="1"/>
</dbReference>
<dbReference type="Pfam" id="PF07715">
    <property type="entry name" value="Plug"/>
    <property type="match status" value="1"/>
</dbReference>
<dbReference type="AlphaFoldDB" id="A0A8I1H676"/>
<evidence type="ECO:0000256" key="8">
    <source>
        <dbReference type="ARBA" id="ARBA00023136"/>
    </source>
</evidence>
<name>A0A8I1H676_ACIPI</name>
<keyword evidence="10 11" id="KW-0998">Cell outer membrane</keyword>
<comment type="caution">
    <text evidence="13">The sequence shown here is derived from an EMBL/GenBank/DDBJ whole genome shotgun (WGS) entry which is preliminary data.</text>
</comment>
<evidence type="ECO:0000256" key="5">
    <source>
        <dbReference type="ARBA" id="ARBA00022692"/>
    </source>
</evidence>
<comment type="similarity">
    <text evidence="2">Belongs to the TonB-dependent receptor family. Hemoglobin/haptoglobin binding protein subfamily.</text>
</comment>
<gene>
    <name evidence="13" type="ORF">JDA50_10815</name>
</gene>
<sequence>MEHVMSKSFQPTRLVGAIAIAMGFSPVIFAEDTTNVTQLDPIVVTASKSAEKASEVPARISVISKEEIEKNPISNLSNILQKDASIYIKQNGGLGQGTNLLIRGTNPNHVLLLKDGARLNTPNTLSPIYPELLDTTNLDRIEILKGPASVQYGTDAIGGVIQMITSTPERNSAFVTGIYGEDNTYKAIIGTDLVSDAGFFAQIRGQSMESDGTHIFNTQPDNLKAAYDQKGYSAKLGYDNKNNLNTSVEISQNKGANNYSDNGGISNTAKREFDNQLVSTRVEYKPTTNITINTRYSNFKDTQKYRESSPYHADTKRNEGDLNVKWQFTQAQNILVGTSIDNTEYQDASILNGKQDIDSTGYYLQHQYKTDKISTQLGIRLEDNEKFGTHNVGQGAIRYFVLPSTSIYANIGTAFRAPSLTELYYHSEADYGSFGIYHTYGNTNLKPEESTSYEIGLDHQFTPALTAYLSAYKTDVKNLIASTSSFDVATNTTTSTYENLNKAQFSGGEVGFKWKQDDLFLSTEYAYVKTENKETGLEIAYRPKQTLTLTTGLENAVYGVSASVIARSSSNAQNSSNPQKVPGYATVDLNAYWNINPNVKVFTNIENVGDAEYKTVYNFSNWYVNGGRQASVGVTFRY</sequence>
<evidence type="ECO:0000256" key="2">
    <source>
        <dbReference type="ARBA" id="ARBA00008143"/>
    </source>
</evidence>
<keyword evidence="6" id="KW-0732">Signal</keyword>
<dbReference type="InterPro" id="IPR000531">
    <property type="entry name" value="Beta-barrel_TonB"/>
</dbReference>
<dbReference type="Gene3D" id="2.170.130.10">
    <property type="entry name" value="TonB-dependent receptor, plug domain"/>
    <property type="match status" value="1"/>
</dbReference>
<organism evidence="13 14">
    <name type="scientific">Acinetobacter pittii</name>
    <name type="common">Acinetobacter genomosp. 3</name>
    <dbReference type="NCBI Taxonomy" id="48296"/>
    <lineage>
        <taxon>Bacteria</taxon>
        <taxon>Pseudomonadati</taxon>
        <taxon>Pseudomonadota</taxon>
        <taxon>Gammaproteobacteria</taxon>
        <taxon>Moraxellales</taxon>
        <taxon>Moraxellaceae</taxon>
        <taxon>Acinetobacter</taxon>
        <taxon>Acinetobacter calcoaceticus/baumannii complex</taxon>
    </lineage>
</organism>
<dbReference type="GO" id="GO:0015344">
    <property type="term" value="F:siderophore uptake transmembrane transporter activity"/>
    <property type="evidence" value="ECO:0007669"/>
    <property type="project" value="TreeGrafter"/>
</dbReference>
<dbReference type="Proteomes" id="UP000660083">
    <property type="component" value="Unassembled WGS sequence"/>
</dbReference>
<evidence type="ECO:0000256" key="1">
    <source>
        <dbReference type="ARBA" id="ARBA00004571"/>
    </source>
</evidence>
<evidence type="ECO:0000256" key="7">
    <source>
        <dbReference type="ARBA" id="ARBA00023077"/>
    </source>
</evidence>
<dbReference type="InterPro" id="IPR037066">
    <property type="entry name" value="Plug_dom_sf"/>
</dbReference>
<evidence type="ECO:0000313" key="14">
    <source>
        <dbReference type="Proteomes" id="UP000660083"/>
    </source>
</evidence>
<dbReference type="GO" id="GO:0044718">
    <property type="term" value="P:siderophore transmembrane transport"/>
    <property type="evidence" value="ECO:0007669"/>
    <property type="project" value="TreeGrafter"/>
</dbReference>
<dbReference type="RefSeq" id="WP_002116541.1">
    <property type="nucleotide sequence ID" value="NZ_AMST01000041.1"/>
</dbReference>
<dbReference type="GO" id="GO:0009279">
    <property type="term" value="C:cell outer membrane"/>
    <property type="evidence" value="ECO:0007669"/>
    <property type="project" value="UniProtKB-SubCell"/>
</dbReference>
<dbReference type="SUPFAM" id="SSF56935">
    <property type="entry name" value="Porins"/>
    <property type="match status" value="1"/>
</dbReference>
<evidence type="ECO:0000256" key="6">
    <source>
        <dbReference type="ARBA" id="ARBA00022729"/>
    </source>
</evidence>
<comment type="subcellular location">
    <subcellularLocation>
        <location evidence="1 11">Cell outer membrane</location>
        <topology evidence="1 11">Multi-pass membrane protein</topology>
    </subcellularLocation>
</comment>
<evidence type="ECO:0000256" key="11">
    <source>
        <dbReference type="PROSITE-ProRule" id="PRU01360"/>
    </source>
</evidence>
<evidence type="ECO:0000256" key="9">
    <source>
        <dbReference type="ARBA" id="ARBA00023170"/>
    </source>
</evidence>
<dbReference type="CDD" id="cd01347">
    <property type="entry name" value="ligand_gated_channel"/>
    <property type="match status" value="1"/>
</dbReference>
<dbReference type="InterPro" id="IPR036942">
    <property type="entry name" value="Beta-barrel_TonB_sf"/>
</dbReference>
<dbReference type="Pfam" id="PF00593">
    <property type="entry name" value="TonB_dep_Rec_b-barrel"/>
    <property type="match status" value="1"/>
</dbReference>
<proteinExistence type="inferred from homology"/>
<evidence type="ECO:0000313" key="13">
    <source>
        <dbReference type="EMBL" id="MBK1444919.1"/>
    </source>
</evidence>
<keyword evidence="3 11" id="KW-0813">Transport</keyword>
<accession>A0A8I1H676</accession>
<dbReference type="Gene3D" id="2.40.170.20">
    <property type="entry name" value="TonB-dependent receptor, beta-barrel domain"/>
    <property type="match status" value="1"/>
</dbReference>
<keyword evidence="5 11" id="KW-0812">Transmembrane</keyword>
<keyword evidence="7 12" id="KW-0798">TonB box</keyword>
<keyword evidence="4 11" id="KW-1134">Transmembrane beta strand</keyword>
<reference evidence="13" key="1">
    <citation type="submission" date="2020-12" db="EMBL/GenBank/DDBJ databases">
        <authorList>
            <person name="Chopjitt P."/>
        </authorList>
    </citation>
    <scope>NUCLEOTIDE SEQUENCE</scope>
    <source>
        <strain evidence="13">AP1</strain>
    </source>
</reference>
<keyword evidence="9 13" id="KW-0675">Receptor</keyword>
<keyword evidence="8 11" id="KW-0472">Membrane</keyword>
<protein>
    <submittedName>
        <fullName evidence="13">TonB-dependent receptor</fullName>
    </submittedName>
</protein>
<dbReference type="PANTHER" id="PTHR30069">
    <property type="entry name" value="TONB-DEPENDENT OUTER MEMBRANE RECEPTOR"/>
    <property type="match status" value="1"/>
</dbReference>
<dbReference type="InterPro" id="IPR012910">
    <property type="entry name" value="Plug_dom"/>
</dbReference>